<evidence type="ECO:0000313" key="10">
    <source>
        <dbReference type="Proteomes" id="UP000644147"/>
    </source>
</evidence>
<keyword evidence="5 8" id="KW-1133">Transmembrane helix</keyword>
<organism evidence="9 10">
    <name type="scientific">Adhaeribacter terrigena</name>
    <dbReference type="NCBI Taxonomy" id="2793070"/>
    <lineage>
        <taxon>Bacteria</taxon>
        <taxon>Pseudomonadati</taxon>
        <taxon>Bacteroidota</taxon>
        <taxon>Cytophagia</taxon>
        <taxon>Cytophagales</taxon>
        <taxon>Hymenobacteraceae</taxon>
        <taxon>Adhaeribacter</taxon>
    </lineage>
</organism>
<evidence type="ECO:0000313" key="9">
    <source>
        <dbReference type="EMBL" id="MBK0403236.1"/>
    </source>
</evidence>
<dbReference type="PANTHER" id="PTHR32024:SF1">
    <property type="entry name" value="KTR SYSTEM POTASSIUM UPTAKE PROTEIN B"/>
    <property type="match status" value="1"/>
</dbReference>
<feature type="transmembrane region" description="Helical" evidence="8">
    <location>
        <begin position="377"/>
        <end position="395"/>
    </location>
</feature>
<feature type="transmembrane region" description="Helical" evidence="8">
    <location>
        <begin position="173"/>
        <end position="195"/>
    </location>
</feature>
<feature type="transmembrane region" description="Helical" evidence="8">
    <location>
        <begin position="287"/>
        <end position="308"/>
    </location>
</feature>
<feature type="transmembrane region" description="Helical" evidence="8">
    <location>
        <begin position="553"/>
        <end position="574"/>
    </location>
</feature>
<dbReference type="PANTHER" id="PTHR32024">
    <property type="entry name" value="TRK SYSTEM POTASSIUM UPTAKE PROTEIN TRKG-RELATED"/>
    <property type="match status" value="1"/>
</dbReference>
<comment type="caution">
    <text evidence="9">The sequence shown here is derived from an EMBL/GenBank/DDBJ whole genome shotgun (WGS) entry which is preliminary data.</text>
</comment>
<dbReference type="EMBL" id="JAEHFX010000004">
    <property type="protein sequence ID" value="MBK0403236.1"/>
    <property type="molecule type" value="Genomic_DNA"/>
</dbReference>
<feature type="transmembrane region" description="Helical" evidence="8">
    <location>
        <begin position="202"/>
        <end position="225"/>
    </location>
</feature>
<dbReference type="InterPro" id="IPR003445">
    <property type="entry name" value="Cat_transpt"/>
</dbReference>
<evidence type="ECO:0000256" key="3">
    <source>
        <dbReference type="ARBA" id="ARBA00022475"/>
    </source>
</evidence>
<evidence type="ECO:0000256" key="7">
    <source>
        <dbReference type="ARBA" id="ARBA00023136"/>
    </source>
</evidence>
<evidence type="ECO:0000256" key="2">
    <source>
        <dbReference type="ARBA" id="ARBA00022448"/>
    </source>
</evidence>
<proteinExistence type="predicted"/>
<keyword evidence="7 8" id="KW-0472">Membrane</keyword>
<gene>
    <name evidence="9" type="ORF">I5M27_09580</name>
</gene>
<feature type="transmembrane region" description="Helical" evidence="8">
    <location>
        <begin position="142"/>
        <end position="161"/>
    </location>
</feature>
<keyword evidence="4 8" id="KW-0812">Transmembrane</keyword>
<dbReference type="RefSeq" id="WP_200505991.1">
    <property type="nucleotide sequence ID" value="NZ_JAEHFX010000004.1"/>
</dbReference>
<evidence type="ECO:0000256" key="6">
    <source>
        <dbReference type="ARBA" id="ARBA00023065"/>
    </source>
</evidence>
<sequence>MRKKLLNIAGYAFFFLSLLSFLLMIYDLGFKYDAETEAAIHHLNSYLLVIFFVALLNRFLAIVVWKARESKSRLTETAVLLFFVVALCMRFFMRSEQLAAIPWISFFNGSVFTYMVFLYVFVLEISRRTFKIYHSRYSPALLFIYSFLILIFAGAGLLLLPRATHNGIGVEDALFTATSAVCITGLAVVDTATYFTPFGKKILLMLIQLGGLGVMTFTSFFALLFQRTSSFQNQLFMQNLVNEDKIGQTFRTLIKIVTLTFIVEAVGVLLIYSSLEHQHFQGSEVDKWWFAIFHAISAFCNAGFSLFSEGLYDVRLRYNYNLQLSIAGLVILGGLGFPVMFNLYKYFKDRLLNIYFRLFSKNQYQYRPRLLVLNSKIVLATSAFLLVTGTVLFALTEFNNALQEHSVYGKMVTAFFGSVTPRSAGFNTVNMAALAPPTILVYLLLMWIGASPASMGGGIKVTTFAVAFLNIVSIGKGRDSLEIMNREVPNESLKRAFGVIFLSFMIIGLNIFLIMLFDPGHDLIRVAFEVFSAFGTVGLSLNFTPELNSFSKAVIMLTMFLGRVGIITFIIGFMTSQKTKRYHYPAENIIIS</sequence>
<feature type="transmembrane region" description="Helical" evidence="8">
    <location>
        <begin position="407"/>
        <end position="424"/>
    </location>
</feature>
<accession>A0ABS1C240</accession>
<feature type="transmembrane region" description="Helical" evidence="8">
    <location>
        <begin position="253"/>
        <end position="275"/>
    </location>
</feature>
<keyword evidence="6" id="KW-0406">Ion transport</keyword>
<comment type="subcellular location">
    <subcellularLocation>
        <location evidence="1">Cell membrane</location>
        <topology evidence="1">Multi-pass membrane protein</topology>
    </subcellularLocation>
</comment>
<feature type="transmembrane region" description="Helical" evidence="8">
    <location>
        <begin position="320"/>
        <end position="344"/>
    </location>
</feature>
<feature type="transmembrane region" description="Helical" evidence="8">
    <location>
        <begin position="99"/>
        <end position="122"/>
    </location>
</feature>
<evidence type="ECO:0000256" key="8">
    <source>
        <dbReference type="SAM" id="Phobius"/>
    </source>
</evidence>
<evidence type="ECO:0000256" key="5">
    <source>
        <dbReference type="ARBA" id="ARBA00022989"/>
    </source>
</evidence>
<evidence type="ECO:0000256" key="4">
    <source>
        <dbReference type="ARBA" id="ARBA00022692"/>
    </source>
</evidence>
<evidence type="ECO:0000256" key="1">
    <source>
        <dbReference type="ARBA" id="ARBA00004651"/>
    </source>
</evidence>
<dbReference type="Proteomes" id="UP000644147">
    <property type="component" value="Unassembled WGS sequence"/>
</dbReference>
<keyword evidence="3" id="KW-1003">Cell membrane</keyword>
<feature type="transmembrane region" description="Helical" evidence="8">
    <location>
        <begin position="431"/>
        <end position="450"/>
    </location>
</feature>
<protein>
    <submittedName>
        <fullName evidence="9">ATPase</fullName>
    </submittedName>
</protein>
<feature type="transmembrane region" description="Helical" evidence="8">
    <location>
        <begin position="46"/>
        <end position="65"/>
    </location>
</feature>
<reference evidence="9 10" key="1">
    <citation type="submission" date="2020-12" db="EMBL/GenBank/DDBJ databases">
        <title>Bacterial novel species Adhaeribacter sp. BT258 isolated from soil.</title>
        <authorList>
            <person name="Jung H.-Y."/>
        </authorList>
    </citation>
    <scope>NUCLEOTIDE SEQUENCE [LARGE SCALE GENOMIC DNA]</scope>
    <source>
        <strain evidence="9 10">BT258</strain>
    </source>
</reference>
<name>A0ABS1C240_9BACT</name>
<feature type="transmembrane region" description="Helical" evidence="8">
    <location>
        <begin position="456"/>
        <end position="475"/>
    </location>
</feature>
<feature type="transmembrane region" description="Helical" evidence="8">
    <location>
        <begin position="496"/>
        <end position="517"/>
    </location>
</feature>
<keyword evidence="2" id="KW-0813">Transport</keyword>
<feature type="transmembrane region" description="Helical" evidence="8">
    <location>
        <begin position="5"/>
        <end position="26"/>
    </location>
</feature>
<dbReference type="Pfam" id="PF02386">
    <property type="entry name" value="TrkH"/>
    <property type="match status" value="1"/>
</dbReference>
<keyword evidence="10" id="KW-1185">Reference proteome</keyword>
<feature type="transmembrane region" description="Helical" evidence="8">
    <location>
        <begin position="77"/>
        <end position="93"/>
    </location>
</feature>